<reference evidence="1 2" key="1">
    <citation type="journal article" date="2017" name="Mol. Biol. Evol.">
        <title>The 4-celled Tetrabaena socialis nuclear genome reveals the essential components for genetic control of cell number at the origin of multicellularity in the volvocine lineage.</title>
        <authorList>
            <person name="Featherston J."/>
            <person name="Arakaki Y."/>
            <person name="Hanschen E.R."/>
            <person name="Ferris P.J."/>
            <person name="Michod R.E."/>
            <person name="Olson B.J.S.C."/>
            <person name="Nozaki H."/>
            <person name="Durand P.M."/>
        </authorList>
    </citation>
    <scope>NUCLEOTIDE SEQUENCE [LARGE SCALE GENOMIC DNA]</scope>
    <source>
        <strain evidence="1 2">NIES-571</strain>
    </source>
</reference>
<dbReference type="Proteomes" id="UP000236333">
    <property type="component" value="Unassembled WGS sequence"/>
</dbReference>
<organism evidence="1 2">
    <name type="scientific">Tetrabaena socialis</name>
    <dbReference type="NCBI Taxonomy" id="47790"/>
    <lineage>
        <taxon>Eukaryota</taxon>
        <taxon>Viridiplantae</taxon>
        <taxon>Chlorophyta</taxon>
        <taxon>core chlorophytes</taxon>
        <taxon>Chlorophyceae</taxon>
        <taxon>CS clade</taxon>
        <taxon>Chlamydomonadales</taxon>
        <taxon>Tetrabaenaceae</taxon>
        <taxon>Tetrabaena</taxon>
    </lineage>
</organism>
<dbReference type="AlphaFoldDB" id="A0A2J8AIY3"/>
<dbReference type="EMBL" id="PGGS01000008">
    <property type="protein sequence ID" value="PNH12475.1"/>
    <property type="molecule type" value="Genomic_DNA"/>
</dbReference>
<comment type="caution">
    <text evidence="1">The sequence shown here is derived from an EMBL/GenBank/DDBJ whole genome shotgun (WGS) entry which is preliminary data.</text>
</comment>
<sequence>MCCPHDTSSSTPEQRQQIPALLALLRQPGAAAQRLAGLTALAASYRDLSLALTSLHLREQNFDLPLLVTDAEYGREMAVRAKLAARAAARADNAGASPAADAAAPAHAHAHAREARRGCFVPLVDVTEIDDGLQVDGKTPAPEEVRLDVRHMDKISCWAATQPNHLEVSHQLLSSIKLFPPTEASYPTYVDFDAATRLLSHHTSRKRLRLTRRLLRKQDKYQLQAWDHHPGEA</sequence>
<dbReference type="OrthoDB" id="538904at2759"/>
<proteinExistence type="predicted"/>
<gene>
    <name evidence="1" type="ORF">TSOC_000555</name>
</gene>
<evidence type="ECO:0000313" key="2">
    <source>
        <dbReference type="Proteomes" id="UP000236333"/>
    </source>
</evidence>
<evidence type="ECO:0000313" key="1">
    <source>
        <dbReference type="EMBL" id="PNH12475.1"/>
    </source>
</evidence>
<name>A0A2J8AIY3_9CHLO</name>
<accession>A0A2J8AIY3</accession>
<protein>
    <submittedName>
        <fullName evidence="1">Uncharacterized protein</fullName>
    </submittedName>
</protein>
<keyword evidence="2" id="KW-1185">Reference proteome</keyword>